<dbReference type="Pfam" id="PF11859">
    <property type="entry name" value="DUF3379"/>
    <property type="match status" value="1"/>
</dbReference>
<reference evidence="1 2" key="2">
    <citation type="journal article" date="2016" name="Genome Announc.">
        <title>Complete Genome Sequence of the Highly Virulent Aeromonas schubertii Strain WL1483, Isolated from Diseased Snakehead Fish (Channa argus) in China.</title>
        <authorList>
            <person name="Liu L."/>
            <person name="Li N."/>
            <person name="Zhang D."/>
            <person name="Fu X."/>
            <person name="Shi C."/>
            <person name="Lin Q."/>
            <person name="Hao G."/>
        </authorList>
    </citation>
    <scope>NUCLEOTIDE SEQUENCE [LARGE SCALE GENOMIC DNA]</scope>
    <source>
        <strain evidence="1 2">WL1483</strain>
    </source>
</reference>
<dbReference type="EMBL" id="CP013067">
    <property type="protein sequence ID" value="ALP40581.1"/>
    <property type="molecule type" value="Genomic_DNA"/>
</dbReference>
<evidence type="ECO:0000313" key="1">
    <source>
        <dbReference type="EMBL" id="ALP40581.1"/>
    </source>
</evidence>
<accession>A0A0S2SFU2</accession>
<dbReference type="InterPro" id="IPR021806">
    <property type="entry name" value="DUF3379"/>
</dbReference>
<gene>
    <name evidence="1" type="ORF">WL1483_1162</name>
</gene>
<sequence length="252" mass="27996">MDELEFRRQALANPYESNPAFLAALQESPARRKWVEELKAGEQELVQALKVPLPEGLAERILLRQALDRSDEEAAARVVPLRAQPAPARVWRQVAVAASVAFLLGLSTRWLPLDSEHPDLSSVALAHVYGEQSFTHGVDERVSLETINAKMEKYGARLTSMAGLGHITYVNHSSFYQGPALHMEIQGSKGPITLFLVPRHVPLKIGRDDFSDGRLQGEIMELKGANMVLIGPMGEPLKPLADQLQKEMHWNI</sequence>
<proteinExistence type="predicted"/>
<dbReference type="RefSeq" id="WP_060585837.1">
    <property type="nucleotide sequence ID" value="NZ_CP013067.1"/>
</dbReference>
<protein>
    <recommendedName>
        <fullName evidence="3">DUF3379 domain-containing protein</fullName>
    </recommendedName>
</protein>
<dbReference type="KEGG" id="asr:WL1483_1162"/>
<dbReference type="PATRIC" id="fig|652.5.peg.2009"/>
<name>A0A0S2SFU2_9GAMM</name>
<evidence type="ECO:0008006" key="3">
    <source>
        <dbReference type="Google" id="ProtNLM"/>
    </source>
</evidence>
<reference evidence="2" key="1">
    <citation type="submission" date="2015-10" db="EMBL/GenBank/DDBJ databases">
        <title>Complete Genome Sequence of Aeromonas schubertii strain WL1483.</title>
        <authorList>
            <person name="Liu L."/>
        </authorList>
    </citation>
    <scope>NUCLEOTIDE SEQUENCE [LARGE SCALE GENOMIC DNA]</scope>
    <source>
        <strain evidence="2">WL1483</strain>
    </source>
</reference>
<organism evidence="1 2">
    <name type="scientific">Aeromonas schubertii</name>
    <dbReference type="NCBI Taxonomy" id="652"/>
    <lineage>
        <taxon>Bacteria</taxon>
        <taxon>Pseudomonadati</taxon>
        <taxon>Pseudomonadota</taxon>
        <taxon>Gammaproteobacteria</taxon>
        <taxon>Aeromonadales</taxon>
        <taxon>Aeromonadaceae</taxon>
        <taxon>Aeromonas</taxon>
    </lineage>
</organism>
<dbReference type="Proteomes" id="UP000058114">
    <property type="component" value="Chromosome"/>
</dbReference>
<dbReference type="AlphaFoldDB" id="A0A0S2SFU2"/>
<evidence type="ECO:0000313" key="2">
    <source>
        <dbReference type="Proteomes" id="UP000058114"/>
    </source>
</evidence>